<gene>
    <name evidence="8" type="primary">LOC105163421</name>
</gene>
<evidence type="ECO:0000256" key="5">
    <source>
        <dbReference type="RuleBase" id="RU364012"/>
    </source>
</evidence>
<keyword evidence="3 5" id="KW-0221">Differentiation</keyword>
<dbReference type="GO" id="GO:0030154">
    <property type="term" value="P:cell differentiation"/>
    <property type="evidence" value="ECO:0007669"/>
    <property type="project" value="UniProtKB-KW"/>
</dbReference>
<dbReference type="GeneID" id="105163421"/>
<evidence type="ECO:0000313" key="7">
    <source>
        <dbReference type="Proteomes" id="UP000504604"/>
    </source>
</evidence>
<sequence length="867" mass="102856">MMEIECHRKSLEKRLRDLEEREKEFDSFREGKKRKLASDEEELSLKREQFVYEVKTREKELHEKLVSVHEHIEWLEAARTEVQGIRRRACQKLKEIESQEQNLRSAQESLAAREKKVEVIIGSLDERIRVVEEREKGFDSFLERKMRELVLKEKLLSEKWEEFVKEIKLADDKFRDQEKLRHGVIERLELAKNKLEAVRATIDDRFNEIEVRETVTWESVKASIKEADLIRESLEKQFKEFEKMKRDFCSFQEEKLQELVLKDQQLSVMSKELVKGAKLREEQLTEREKLRDSFLEGKMRELALKEKRLSMRWEELVKKVKFADHKLRDQEKSRHGIVERLELAENKLEAIEVTIDERFKEIEIQENMTWESVKECVEEADLIRKSLEKQFKELEKMKREFHSFQEEKTRELVSKEQQLSLMSKELVKDAKLRDQQLTEREQLGCKLLKRLELAQHNVEDLKAMVCKRFREIGLKETEISSVSDWVERKMDEVDSNAKKLEEKEKGMIIKESQLISKEDKLQRKKKELHMREKNLVSWQKELEIKEKEVDAAKELNEQQLEELERREKNLNSVRGFIHSCFKKYLATKKQVQLERDLVEKRARHLEHKEQKLEYMVRQLEFREVQIWDYLKDLELKQQGLTDACNGEMNIEPDESADLKFIVRMDGKTLQMFLNDPEKDLESMGDEIFKVLRLSSDPAKLVLDAMVGFYPPHLRKGDMEFNVRKTCIILLEQLIKMLPNIQPYVTEKAFELASVWKLKMRPSAQNPLEVLGFLNLLAAYNLASHFDKDEVISFLMMVAQHSQTSELCRILGFPESITDASAQCVSISQMHNWSRAGSNLKNMKLGNVIDHDSYVLTYTFTSSHSLNP</sequence>
<evidence type="ECO:0000313" key="8">
    <source>
        <dbReference type="RefSeq" id="XP_011080050.1"/>
    </source>
</evidence>
<dbReference type="GO" id="GO:0009908">
    <property type="term" value="P:flower development"/>
    <property type="evidence" value="ECO:0007669"/>
    <property type="project" value="UniProtKB-KW"/>
</dbReference>
<dbReference type="InParanoid" id="A0A6I9T7F4"/>
<reference evidence="8" key="1">
    <citation type="submission" date="2025-08" db="UniProtKB">
        <authorList>
            <consortium name="RefSeq"/>
        </authorList>
    </citation>
    <scope>IDENTIFICATION</scope>
</reference>
<dbReference type="RefSeq" id="XP_011080050.1">
    <property type="nucleotide sequence ID" value="XM_011081748.2"/>
</dbReference>
<feature type="coiled-coil region" evidence="6">
    <location>
        <begin position="341"/>
        <end position="407"/>
    </location>
</feature>
<keyword evidence="2 5" id="KW-0217">Developmental protein</keyword>
<dbReference type="KEGG" id="sind:105163421"/>
<evidence type="ECO:0000256" key="2">
    <source>
        <dbReference type="ARBA" id="ARBA00022473"/>
    </source>
</evidence>
<feature type="coiled-coil region" evidence="6">
    <location>
        <begin position="535"/>
        <end position="608"/>
    </location>
</feature>
<dbReference type="Pfam" id="PF07899">
    <property type="entry name" value="Frigida"/>
    <property type="match status" value="1"/>
</dbReference>
<evidence type="ECO:0000256" key="4">
    <source>
        <dbReference type="ARBA" id="ARBA00023089"/>
    </source>
</evidence>
<feature type="coiled-coil region" evidence="6">
    <location>
        <begin position="86"/>
        <end position="116"/>
    </location>
</feature>
<proteinExistence type="inferred from homology"/>
<dbReference type="PANTHER" id="PTHR31791">
    <property type="entry name" value="FRIGIDA-LIKE PROTEIN 3-RELATED"/>
    <property type="match status" value="1"/>
</dbReference>
<comment type="similarity">
    <text evidence="1 5">Belongs to the Frigida family.</text>
</comment>
<evidence type="ECO:0000256" key="6">
    <source>
        <dbReference type="SAM" id="Coils"/>
    </source>
</evidence>
<accession>A0A6I9T7F4</accession>
<keyword evidence="7" id="KW-1185">Reference proteome</keyword>
<feature type="coiled-coil region" evidence="6">
    <location>
        <begin position="185"/>
        <end position="244"/>
    </location>
</feature>
<dbReference type="Proteomes" id="UP000504604">
    <property type="component" value="Linkage group LG6"/>
</dbReference>
<protein>
    <recommendedName>
        <fullName evidence="5">FRIGIDA-like protein</fullName>
    </recommendedName>
</protein>
<keyword evidence="6" id="KW-0175">Coiled coil</keyword>
<dbReference type="AlphaFoldDB" id="A0A6I9T7F4"/>
<dbReference type="InterPro" id="IPR012474">
    <property type="entry name" value="Frigida"/>
</dbReference>
<dbReference type="OrthoDB" id="1166041at2759"/>
<dbReference type="PANTHER" id="PTHR31791:SF60">
    <property type="entry name" value="FRIGIDA-LIKE PROTEIN 5"/>
    <property type="match status" value="1"/>
</dbReference>
<keyword evidence="4 5" id="KW-0287">Flowering</keyword>
<organism evidence="7 8">
    <name type="scientific">Sesamum indicum</name>
    <name type="common">Oriental sesame</name>
    <name type="synonym">Sesamum orientale</name>
    <dbReference type="NCBI Taxonomy" id="4182"/>
    <lineage>
        <taxon>Eukaryota</taxon>
        <taxon>Viridiplantae</taxon>
        <taxon>Streptophyta</taxon>
        <taxon>Embryophyta</taxon>
        <taxon>Tracheophyta</taxon>
        <taxon>Spermatophyta</taxon>
        <taxon>Magnoliopsida</taxon>
        <taxon>eudicotyledons</taxon>
        <taxon>Gunneridae</taxon>
        <taxon>Pentapetalae</taxon>
        <taxon>asterids</taxon>
        <taxon>lamiids</taxon>
        <taxon>Lamiales</taxon>
        <taxon>Pedaliaceae</taxon>
        <taxon>Sesamum</taxon>
    </lineage>
</organism>
<name>A0A6I9T7F4_SESIN</name>
<evidence type="ECO:0000256" key="1">
    <source>
        <dbReference type="ARBA" id="ARBA00008956"/>
    </source>
</evidence>
<evidence type="ECO:0000256" key="3">
    <source>
        <dbReference type="ARBA" id="ARBA00022782"/>
    </source>
</evidence>